<accession>A0ABS7JFB3</accession>
<organism evidence="12 13">
    <name type="scientific">Qipengyuania pacifica</name>
    <dbReference type="NCBI Taxonomy" id="2860199"/>
    <lineage>
        <taxon>Bacteria</taxon>
        <taxon>Pseudomonadati</taxon>
        <taxon>Pseudomonadota</taxon>
        <taxon>Alphaproteobacteria</taxon>
        <taxon>Sphingomonadales</taxon>
        <taxon>Erythrobacteraceae</taxon>
        <taxon>Qipengyuania</taxon>
    </lineage>
</organism>
<feature type="domain" description="Peptidase M16 N-terminal" evidence="10">
    <location>
        <begin position="68"/>
        <end position="189"/>
    </location>
</feature>
<keyword evidence="6" id="KW-0862">Zinc</keyword>
<dbReference type="InterPro" id="IPR011765">
    <property type="entry name" value="Pept_M16_N"/>
</dbReference>
<dbReference type="PANTHER" id="PTHR43690:SF17">
    <property type="entry name" value="PROTEIN YHJJ"/>
    <property type="match status" value="1"/>
</dbReference>
<gene>
    <name evidence="12" type="ORF">K3177_07535</name>
</gene>
<feature type="chain" id="PRO_5046938056" evidence="9">
    <location>
        <begin position="25"/>
        <end position="958"/>
    </location>
</feature>
<feature type="domain" description="Peptidase M16 C-terminal" evidence="11">
    <location>
        <begin position="704"/>
        <end position="884"/>
    </location>
</feature>
<keyword evidence="3" id="KW-0645">Protease</keyword>
<evidence type="ECO:0000256" key="8">
    <source>
        <dbReference type="RuleBase" id="RU004447"/>
    </source>
</evidence>
<dbReference type="EMBL" id="JAIGNQ010000002">
    <property type="protein sequence ID" value="MBX7488363.1"/>
    <property type="molecule type" value="Genomic_DNA"/>
</dbReference>
<dbReference type="PANTHER" id="PTHR43690">
    <property type="entry name" value="NARDILYSIN"/>
    <property type="match status" value="1"/>
</dbReference>
<evidence type="ECO:0000259" key="11">
    <source>
        <dbReference type="Pfam" id="PF05193"/>
    </source>
</evidence>
<comment type="caution">
    <text evidence="12">The sequence shown here is derived from an EMBL/GenBank/DDBJ whole genome shotgun (WGS) entry which is preliminary data.</text>
</comment>
<evidence type="ECO:0000256" key="7">
    <source>
        <dbReference type="ARBA" id="ARBA00023049"/>
    </source>
</evidence>
<keyword evidence="13" id="KW-1185">Reference proteome</keyword>
<evidence type="ECO:0000259" key="10">
    <source>
        <dbReference type="Pfam" id="PF00675"/>
    </source>
</evidence>
<comment type="cofactor">
    <cofactor evidence="1">
        <name>Zn(2+)</name>
        <dbReference type="ChEBI" id="CHEBI:29105"/>
    </cofactor>
</comment>
<feature type="signal peptide" evidence="9">
    <location>
        <begin position="1"/>
        <end position="24"/>
    </location>
</feature>
<dbReference type="RefSeq" id="WP_221597757.1">
    <property type="nucleotide sequence ID" value="NZ_JAIGNQ010000002.1"/>
</dbReference>
<keyword evidence="9" id="KW-0732">Signal</keyword>
<sequence length="958" mass="105807">MKSTVFRRAIAALPLLALTQPIAAQDDPPAPPADTVQSTTGWGHPVYDIAPDPAVRFGVLENGMRYAILRNGTPQGTAVIRFGFDVGWIDEGEQELGLAHMLEHMAFNGSTNVPEGEMIKLLERLGLAFGADTNASTGFEDTIYKLDLPRTDPDLVDTALMLMRETASELTIADEAVDRERGIIQSETRTRNNFSIRRIKDYFQFIAPGTRYATRFRADGTDAIIDTAPGAIVRDLYSRFYRPDNAALVIVGDLDPDAVEASIKDRFGDWQAPATPRVEVDKGTLDLSRGPAAANFVDPDVQYLVTIDRFAPYQDRKPTVAETDQSRLISLGTAILNRRLQTIANGTEASIIGASASSSDFFDIQRQAQLVVQAREGEWQRALEVGEQEWRRAVEYGFTDAELAEQLANFEQRYRDAASQQDTRRNSQLADGILSTARRERIFVSPQTTYDLFLAQKPSITAAAVSQAFAQHYALTDPLIHVSTKQAIPDAQETILDVWRASQTQPVAAPLDTSGLEFAYTDFGPPSAIADDTVIEDLGMRTIRFANNVRLNLKPTDFEKGRLRFAIRVGSGQLSIPENEIAQAVFLSAVSALGGLGQHGYDELRQILAGRRVTYGFDAGADMFTVRGIGTMADLPLQMQLSAAYLSDPGLRPEMLTRWQALIPPYIAQLDATPQAVARSQVPQILSDGNPRFGVPSEDRLEAVTLEDARRIVSDRIGTAPVEISVVGDFDSDAVIDAVASSFGALPPRAATLDSHESERIAHFADDRRERVLTHAGAPDQALAMTYWPTTDDDDAQEEATMQMLATVMRLEMLDRIREELGASYSPSAGSSMSHIYRDFGTFSTSVVVEPGQADEVFEVVDEIAQDFRSAPVDADLLERARKPLLEKIALSRRENGWWLGIIDEAQLRAERLDRVRSYEDRIRAITPEMLQQAALRYLDPAQELRIRIVHESLVDAE</sequence>
<dbReference type="PROSITE" id="PS00143">
    <property type="entry name" value="INSULINASE"/>
    <property type="match status" value="1"/>
</dbReference>
<name>A0ABS7JFB3_9SPHN</name>
<dbReference type="InterPro" id="IPR050626">
    <property type="entry name" value="Peptidase_M16"/>
</dbReference>
<evidence type="ECO:0000313" key="12">
    <source>
        <dbReference type="EMBL" id="MBX7488363.1"/>
    </source>
</evidence>
<evidence type="ECO:0000313" key="13">
    <source>
        <dbReference type="Proteomes" id="UP000776651"/>
    </source>
</evidence>
<dbReference type="Gene3D" id="3.30.830.10">
    <property type="entry name" value="Metalloenzyme, LuxS/M16 peptidase-like"/>
    <property type="match status" value="4"/>
</dbReference>
<evidence type="ECO:0000256" key="9">
    <source>
        <dbReference type="SAM" id="SignalP"/>
    </source>
</evidence>
<dbReference type="SUPFAM" id="SSF63411">
    <property type="entry name" value="LuxS/MPP-like metallohydrolase"/>
    <property type="match status" value="3"/>
</dbReference>
<dbReference type="Proteomes" id="UP000776651">
    <property type="component" value="Unassembled WGS sequence"/>
</dbReference>
<feature type="domain" description="Peptidase M16 C-terminal" evidence="11">
    <location>
        <begin position="233"/>
        <end position="408"/>
    </location>
</feature>
<comment type="similarity">
    <text evidence="2 8">Belongs to the peptidase M16 family.</text>
</comment>
<evidence type="ECO:0000256" key="2">
    <source>
        <dbReference type="ARBA" id="ARBA00007261"/>
    </source>
</evidence>
<dbReference type="Pfam" id="PF05193">
    <property type="entry name" value="Peptidase_M16_C"/>
    <property type="match status" value="2"/>
</dbReference>
<evidence type="ECO:0000256" key="4">
    <source>
        <dbReference type="ARBA" id="ARBA00022723"/>
    </source>
</evidence>
<protein>
    <submittedName>
        <fullName evidence="12">Insulinase family protein</fullName>
    </submittedName>
</protein>
<evidence type="ECO:0000256" key="1">
    <source>
        <dbReference type="ARBA" id="ARBA00001947"/>
    </source>
</evidence>
<evidence type="ECO:0000256" key="3">
    <source>
        <dbReference type="ARBA" id="ARBA00022670"/>
    </source>
</evidence>
<evidence type="ECO:0000256" key="5">
    <source>
        <dbReference type="ARBA" id="ARBA00022801"/>
    </source>
</evidence>
<dbReference type="InterPro" id="IPR011249">
    <property type="entry name" value="Metalloenz_LuxS/M16"/>
</dbReference>
<keyword evidence="4" id="KW-0479">Metal-binding</keyword>
<dbReference type="InterPro" id="IPR007863">
    <property type="entry name" value="Peptidase_M16_C"/>
</dbReference>
<proteinExistence type="inferred from homology"/>
<dbReference type="InterPro" id="IPR001431">
    <property type="entry name" value="Pept_M16_Zn_BS"/>
</dbReference>
<evidence type="ECO:0000256" key="6">
    <source>
        <dbReference type="ARBA" id="ARBA00022833"/>
    </source>
</evidence>
<dbReference type="Pfam" id="PF00675">
    <property type="entry name" value="Peptidase_M16"/>
    <property type="match status" value="1"/>
</dbReference>
<keyword evidence="7" id="KW-0482">Metalloprotease</keyword>
<reference evidence="12 13" key="1">
    <citation type="submission" date="2021-08" db="EMBL/GenBank/DDBJ databases">
        <title>Comparative Genomics Analysis of the Genus Qipengyuania Reveals Extensive Genetic Diversity and Metabolic Versatility, Including the Description of Fifteen Novel Species.</title>
        <authorList>
            <person name="Liu Y."/>
        </authorList>
    </citation>
    <scope>NUCLEOTIDE SEQUENCE [LARGE SCALE GENOMIC DNA]</scope>
    <source>
        <strain evidence="12 13">GH25</strain>
    </source>
</reference>
<keyword evidence="5" id="KW-0378">Hydrolase</keyword>